<keyword evidence="1" id="KW-0732">Signal</keyword>
<accession>A0ABS5S9V9</accession>
<reference evidence="2 3" key="1">
    <citation type="submission" date="2021-05" db="EMBL/GenBank/DDBJ databases">
        <title>The draft genome of Geobacter luticola JCM 17780.</title>
        <authorList>
            <person name="Xu Z."/>
            <person name="Masuda Y."/>
            <person name="Itoh H."/>
            <person name="Senoo K."/>
        </authorList>
    </citation>
    <scope>NUCLEOTIDE SEQUENCE [LARGE SCALE GENOMIC DNA]</scope>
    <source>
        <strain evidence="2 3">JCM 17780</strain>
    </source>
</reference>
<gene>
    <name evidence="2" type="ORF">KI810_03795</name>
</gene>
<dbReference type="EMBL" id="JAHCVK010000001">
    <property type="protein sequence ID" value="MBT0652165.1"/>
    <property type="molecule type" value="Genomic_DNA"/>
</dbReference>
<protein>
    <submittedName>
        <fullName evidence="2">Uncharacterized protein</fullName>
    </submittedName>
</protein>
<evidence type="ECO:0000256" key="1">
    <source>
        <dbReference type="SAM" id="SignalP"/>
    </source>
</evidence>
<evidence type="ECO:0000313" key="2">
    <source>
        <dbReference type="EMBL" id="MBT0652165.1"/>
    </source>
</evidence>
<comment type="caution">
    <text evidence="2">The sequence shown here is derived from an EMBL/GenBank/DDBJ whole genome shotgun (WGS) entry which is preliminary data.</text>
</comment>
<feature type="signal peptide" evidence="1">
    <location>
        <begin position="1"/>
        <end position="16"/>
    </location>
</feature>
<evidence type="ECO:0000313" key="3">
    <source>
        <dbReference type="Proteomes" id="UP000756860"/>
    </source>
</evidence>
<organism evidence="2 3">
    <name type="scientific">Geomobilimonas luticola</name>
    <dbReference type="NCBI Taxonomy" id="1114878"/>
    <lineage>
        <taxon>Bacteria</taxon>
        <taxon>Pseudomonadati</taxon>
        <taxon>Thermodesulfobacteriota</taxon>
        <taxon>Desulfuromonadia</taxon>
        <taxon>Geobacterales</taxon>
        <taxon>Geobacteraceae</taxon>
        <taxon>Geomobilimonas</taxon>
    </lineage>
</organism>
<dbReference type="RefSeq" id="WP_214174122.1">
    <property type="nucleotide sequence ID" value="NZ_JAHCVK010000001.1"/>
</dbReference>
<feature type="chain" id="PRO_5046862343" evidence="1">
    <location>
        <begin position="17"/>
        <end position="150"/>
    </location>
</feature>
<dbReference type="Proteomes" id="UP000756860">
    <property type="component" value="Unassembled WGS sequence"/>
</dbReference>
<proteinExistence type="predicted"/>
<keyword evidence="3" id="KW-1185">Reference proteome</keyword>
<name>A0ABS5S9V9_9BACT</name>
<sequence length="150" mass="16519">MILRQFMAVMVFSLLAGGMMPGFTGSARGGEPEWAEVDSIPDHSTFTYDKSAVARPAPGMVGVLTRLVYLPEGKAETLELLGNARKYEGLAVSFFSYDIDCKGVKSRLTRVVHRDGEGKAIAEFDLAGKTEWEDIPPDSRLDMIREVECK</sequence>